<name>A0A2A3TXL4_LEVBR</name>
<dbReference type="Proteomes" id="UP000217918">
    <property type="component" value="Unassembled WGS sequence"/>
</dbReference>
<evidence type="ECO:0000313" key="1">
    <source>
        <dbReference type="EMBL" id="PBQ23439.1"/>
    </source>
</evidence>
<protein>
    <submittedName>
        <fullName evidence="1">DUF2634 domain-containing protein</fullName>
    </submittedName>
</protein>
<proteinExistence type="predicted"/>
<sequence length="124" mass="13846">MRDLKLGPNGDVIIEDGDAATVSDNDELNQRIAVTLQTRLDEFEPEEDSWGLTRENALGKAFNEDFLREDIEDAITSQVDERISVQEINFDENEATRSLAVDIKYTIPDSDEVQTVNANLGGDD</sequence>
<evidence type="ECO:0000313" key="2">
    <source>
        <dbReference type="Proteomes" id="UP000217918"/>
    </source>
</evidence>
<dbReference type="Gene3D" id="3.10.450.40">
    <property type="match status" value="1"/>
</dbReference>
<comment type="caution">
    <text evidence="1">The sequence shown here is derived from an EMBL/GenBank/DDBJ whole genome shotgun (WGS) entry which is preliminary data.</text>
</comment>
<dbReference type="SUPFAM" id="SSF160719">
    <property type="entry name" value="gpW/gp25-like"/>
    <property type="match status" value="1"/>
</dbReference>
<reference evidence="1 2" key="1">
    <citation type="submission" date="2017-09" db="EMBL/GenBank/DDBJ databases">
        <title>Genome sequence of Lactobacillus brevis D7.</title>
        <authorList>
            <person name="Kwon M.-S."/>
            <person name="Lim S.K."/>
            <person name="Choi H.-J."/>
        </authorList>
    </citation>
    <scope>NUCLEOTIDE SEQUENCE [LARGE SCALE GENOMIC DNA]</scope>
    <source>
        <strain evidence="1 2">D7</strain>
    </source>
</reference>
<dbReference type="AlphaFoldDB" id="A0A2A3TXL4"/>
<accession>A0A2A3TXL4</accession>
<gene>
    <name evidence="1" type="ORF">CNR29_05235</name>
</gene>
<organism evidence="1 2">
    <name type="scientific">Levilactobacillus brevis</name>
    <name type="common">Lactobacillus brevis</name>
    <dbReference type="NCBI Taxonomy" id="1580"/>
    <lineage>
        <taxon>Bacteria</taxon>
        <taxon>Bacillati</taxon>
        <taxon>Bacillota</taxon>
        <taxon>Bacilli</taxon>
        <taxon>Lactobacillales</taxon>
        <taxon>Lactobacillaceae</taxon>
        <taxon>Levilactobacillus</taxon>
    </lineage>
</organism>
<dbReference type="RefSeq" id="WP_047020992.1">
    <property type="nucleotide sequence ID" value="NZ_CABMJF010000002.1"/>
</dbReference>
<dbReference type="EMBL" id="NVYO01000001">
    <property type="protein sequence ID" value="PBQ23439.1"/>
    <property type="molecule type" value="Genomic_DNA"/>
</dbReference>